<dbReference type="AlphaFoldDB" id="A0A1H4CW39"/>
<dbReference type="Proteomes" id="UP000198638">
    <property type="component" value="Unassembled WGS sequence"/>
</dbReference>
<reference evidence="2" key="1">
    <citation type="submission" date="2016-10" db="EMBL/GenBank/DDBJ databases">
        <authorList>
            <person name="Varghese N."/>
            <person name="Submissions S."/>
        </authorList>
    </citation>
    <scope>NUCLEOTIDE SEQUENCE [LARGE SCALE GENOMIC DNA]</scope>
    <source>
        <strain evidence="2">LMG 24000</strain>
    </source>
</reference>
<dbReference type="OrthoDB" id="9032887at2"/>
<dbReference type="EMBL" id="FNRQ01000002">
    <property type="protein sequence ID" value="SEA64598.1"/>
    <property type="molecule type" value="Genomic_DNA"/>
</dbReference>
<gene>
    <name evidence="1" type="ORF">SAMN05192564_102523</name>
</gene>
<dbReference type="STRING" id="83784.SAMN05192564_102523"/>
<proteinExistence type="predicted"/>
<name>A0A1H4CW39_9BURK</name>
<protein>
    <submittedName>
        <fullName evidence="1">Uncharacterized protein</fullName>
    </submittedName>
</protein>
<evidence type="ECO:0000313" key="1">
    <source>
        <dbReference type="EMBL" id="SEA64598.1"/>
    </source>
</evidence>
<sequence length="93" mass="10654">MQTVTQDSWKGRTIRICTIPVRRIITPDSIPDGYISTVRIERNGDVLVDWHMPFFGERWLSEGEARRDALEYAVKLIDSGVLGEPRESRDHAA</sequence>
<evidence type="ECO:0000313" key="2">
    <source>
        <dbReference type="Proteomes" id="UP000198638"/>
    </source>
</evidence>
<dbReference type="RefSeq" id="WP_090532205.1">
    <property type="nucleotide sequence ID" value="NZ_FNRQ01000002.1"/>
</dbReference>
<keyword evidence="2" id="KW-1185">Reference proteome</keyword>
<accession>A0A1H4CW39</accession>
<organism evidence="1 2">
    <name type="scientific">Paraburkholderia sartisoli</name>
    <dbReference type="NCBI Taxonomy" id="83784"/>
    <lineage>
        <taxon>Bacteria</taxon>
        <taxon>Pseudomonadati</taxon>
        <taxon>Pseudomonadota</taxon>
        <taxon>Betaproteobacteria</taxon>
        <taxon>Burkholderiales</taxon>
        <taxon>Burkholderiaceae</taxon>
        <taxon>Paraburkholderia</taxon>
    </lineage>
</organism>